<name>A0A3N1GBZ7_9ACTN</name>
<evidence type="ECO:0000313" key="1">
    <source>
        <dbReference type="EMBL" id="ROP27704.1"/>
    </source>
</evidence>
<accession>A0A3N1GBZ7</accession>
<evidence type="ECO:0000313" key="2">
    <source>
        <dbReference type="Proteomes" id="UP000271683"/>
    </source>
</evidence>
<dbReference type="AlphaFoldDB" id="A0A3N1GBZ7"/>
<organism evidence="1 2">
    <name type="scientific">Couchioplanes caeruleus</name>
    <dbReference type="NCBI Taxonomy" id="56438"/>
    <lineage>
        <taxon>Bacteria</taxon>
        <taxon>Bacillati</taxon>
        <taxon>Actinomycetota</taxon>
        <taxon>Actinomycetes</taxon>
        <taxon>Micromonosporales</taxon>
        <taxon>Micromonosporaceae</taxon>
        <taxon>Couchioplanes</taxon>
    </lineage>
</organism>
<comment type="caution">
    <text evidence="1">The sequence shown here is derived from an EMBL/GenBank/DDBJ whole genome shotgun (WGS) entry which is preliminary data.</text>
</comment>
<gene>
    <name evidence="1" type="ORF">EDD30_0395</name>
</gene>
<sequence>MCRPALLAVHGRRQKNTPEWDRAFFGLRDARYMADQHGQRDWYCVRTVLQFGRPDLSTYEERLTLWAAPDFETAVEAAESEAHDHAGSIPGCVFIGLAQAYRLPECPGHGIEVFS</sequence>
<dbReference type="Proteomes" id="UP000271683">
    <property type="component" value="Unassembled WGS sequence"/>
</dbReference>
<proteinExistence type="predicted"/>
<dbReference type="EMBL" id="RJKL01000001">
    <property type="protein sequence ID" value="ROP27704.1"/>
    <property type="molecule type" value="Genomic_DNA"/>
</dbReference>
<reference evidence="1 2" key="1">
    <citation type="submission" date="2018-11" db="EMBL/GenBank/DDBJ databases">
        <title>Sequencing the genomes of 1000 actinobacteria strains.</title>
        <authorList>
            <person name="Klenk H.-P."/>
        </authorList>
    </citation>
    <scope>NUCLEOTIDE SEQUENCE [LARGE SCALE GENOMIC DNA]</scope>
    <source>
        <strain evidence="1 2">DSM 43634</strain>
    </source>
</reference>
<protein>
    <submittedName>
        <fullName evidence="1">Uncharacterized protein</fullName>
    </submittedName>
</protein>